<dbReference type="Proteomes" id="UP001234178">
    <property type="component" value="Unassembled WGS sequence"/>
</dbReference>
<gene>
    <name evidence="1" type="ORF">OUZ56_014790</name>
</gene>
<accession>A0ABR0AKV4</accession>
<dbReference type="EMBL" id="JAOYFB010000038">
    <property type="protein sequence ID" value="KAK4025742.1"/>
    <property type="molecule type" value="Genomic_DNA"/>
</dbReference>
<proteinExistence type="predicted"/>
<comment type="caution">
    <text evidence="1">The sequence shown here is derived from an EMBL/GenBank/DDBJ whole genome shotgun (WGS) entry which is preliminary data.</text>
</comment>
<name>A0ABR0AKV4_9CRUS</name>
<evidence type="ECO:0000313" key="1">
    <source>
        <dbReference type="EMBL" id="KAK4025742.1"/>
    </source>
</evidence>
<keyword evidence="2" id="KW-1185">Reference proteome</keyword>
<reference evidence="1 2" key="1">
    <citation type="journal article" date="2023" name="Nucleic Acids Res.">
        <title>The hologenome of Daphnia magna reveals possible DNA methylation and microbiome-mediated evolution of the host genome.</title>
        <authorList>
            <person name="Chaturvedi A."/>
            <person name="Li X."/>
            <person name="Dhandapani V."/>
            <person name="Marshall H."/>
            <person name="Kissane S."/>
            <person name="Cuenca-Cambronero M."/>
            <person name="Asole G."/>
            <person name="Calvet F."/>
            <person name="Ruiz-Romero M."/>
            <person name="Marangio P."/>
            <person name="Guigo R."/>
            <person name="Rago D."/>
            <person name="Mirbahai L."/>
            <person name="Eastwood N."/>
            <person name="Colbourne J.K."/>
            <person name="Zhou J."/>
            <person name="Mallon E."/>
            <person name="Orsini L."/>
        </authorList>
    </citation>
    <scope>NUCLEOTIDE SEQUENCE [LARGE SCALE GENOMIC DNA]</scope>
    <source>
        <strain evidence="1">LRV0_1</strain>
    </source>
</reference>
<sequence>MEQPKFHRAGLLGLWKRKNRRGRRPVLFHQRHDRRVLVCVRPYTGGLRSDERKRAGHGDHGESR</sequence>
<organism evidence="1 2">
    <name type="scientific">Daphnia magna</name>
    <dbReference type="NCBI Taxonomy" id="35525"/>
    <lineage>
        <taxon>Eukaryota</taxon>
        <taxon>Metazoa</taxon>
        <taxon>Ecdysozoa</taxon>
        <taxon>Arthropoda</taxon>
        <taxon>Crustacea</taxon>
        <taxon>Branchiopoda</taxon>
        <taxon>Diplostraca</taxon>
        <taxon>Cladocera</taxon>
        <taxon>Anomopoda</taxon>
        <taxon>Daphniidae</taxon>
        <taxon>Daphnia</taxon>
    </lineage>
</organism>
<evidence type="ECO:0000313" key="2">
    <source>
        <dbReference type="Proteomes" id="UP001234178"/>
    </source>
</evidence>
<protein>
    <submittedName>
        <fullName evidence="1">Uncharacterized protein</fullName>
    </submittedName>
</protein>